<dbReference type="Pfam" id="PF13516">
    <property type="entry name" value="LRR_6"/>
    <property type="match status" value="2"/>
</dbReference>
<dbReference type="Gene3D" id="3.80.10.10">
    <property type="entry name" value="Ribonuclease Inhibitor"/>
    <property type="match status" value="1"/>
</dbReference>
<evidence type="ECO:0000313" key="1">
    <source>
        <dbReference type="EMBL" id="KAL2641431.1"/>
    </source>
</evidence>
<comment type="caution">
    <text evidence="1">The sequence shown here is derived from an EMBL/GenBank/DDBJ whole genome shotgun (WGS) entry which is preliminary data.</text>
</comment>
<accession>A0ABD1Z1D2</accession>
<reference evidence="1 2" key="1">
    <citation type="submission" date="2024-09" db="EMBL/GenBank/DDBJ databases">
        <title>Chromosome-scale assembly of Riccia fluitans.</title>
        <authorList>
            <person name="Paukszto L."/>
            <person name="Sawicki J."/>
            <person name="Karawczyk K."/>
            <person name="Piernik-Szablinska J."/>
            <person name="Szczecinska M."/>
            <person name="Mazdziarz M."/>
        </authorList>
    </citation>
    <scope>NUCLEOTIDE SEQUENCE [LARGE SCALE GENOMIC DNA]</scope>
    <source>
        <strain evidence="1">Rf_01</strain>
        <tissue evidence="1">Aerial parts of the thallus</tissue>
    </source>
</reference>
<dbReference type="SMART" id="SM00367">
    <property type="entry name" value="LRR_CC"/>
    <property type="match status" value="2"/>
</dbReference>
<organism evidence="1 2">
    <name type="scientific">Riccia fluitans</name>
    <dbReference type="NCBI Taxonomy" id="41844"/>
    <lineage>
        <taxon>Eukaryota</taxon>
        <taxon>Viridiplantae</taxon>
        <taxon>Streptophyta</taxon>
        <taxon>Embryophyta</taxon>
        <taxon>Marchantiophyta</taxon>
        <taxon>Marchantiopsida</taxon>
        <taxon>Marchantiidae</taxon>
        <taxon>Marchantiales</taxon>
        <taxon>Ricciaceae</taxon>
        <taxon>Riccia</taxon>
    </lineage>
</organism>
<gene>
    <name evidence="1" type="ORF">R1flu_009018</name>
</gene>
<dbReference type="Proteomes" id="UP001605036">
    <property type="component" value="Unassembled WGS sequence"/>
</dbReference>
<keyword evidence="2" id="KW-1185">Reference proteome</keyword>
<dbReference type="PANTHER" id="PTHR24110:SF3">
    <property type="entry name" value="CENTROSOMAL PROTEIN OF 78 KDA"/>
    <property type="match status" value="1"/>
</dbReference>
<dbReference type="PANTHER" id="PTHR24110">
    <property type="entry name" value="CENTROSOMAL PROTEIN OF 78 KDA"/>
    <property type="match status" value="1"/>
</dbReference>
<protein>
    <submittedName>
        <fullName evidence="1">Uncharacterized protein</fullName>
    </submittedName>
</protein>
<dbReference type="SUPFAM" id="SSF52047">
    <property type="entry name" value="RNI-like"/>
    <property type="match status" value="1"/>
</dbReference>
<dbReference type="SMART" id="SM00368">
    <property type="entry name" value="LRR_RI"/>
    <property type="match status" value="2"/>
</dbReference>
<name>A0ABD1Z1D2_9MARC</name>
<evidence type="ECO:0000313" key="2">
    <source>
        <dbReference type="Proteomes" id="UP001605036"/>
    </source>
</evidence>
<dbReference type="InterPro" id="IPR006553">
    <property type="entry name" value="Leu-rich_rpt_Cys-con_subtyp"/>
</dbReference>
<dbReference type="InterPro" id="IPR032675">
    <property type="entry name" value="LRR_dom_sf"/>
</dbReference>
<dbReference type="EMBL" id="JBHFFA010000002">
    <property type="protein sequence ID" value="KAL2641431.1"/>
    <property type="molecule type" value="Genomic_DNA"/>
</dbReference>
<dbReference type="InterPro" id="IPR001611">
    <property type="entry name" value="Leu-rich_rpt"/>
</dbReference>
<sequence length="230" mass="24894">MVEIKLLPTSSQGKVRKVDSRKQKPVVRHRYPGKIEMSLKQFSMIDLEEISFGLKDSKITTLRLFCSGPDCGCALGTGGWLKHLELGFKPWRRDLRVLSHAIGCSTTLKKLSMANSRIGDSGLQILAQGLSSCPPLQILDLSGCALSDESHASVGSILKASVGLNAQAEWQSSLRRSQSGKVRNNIPGLALHWGLVALDLSFNLLSDTSAEYICGVLRLGAPLAGIDIRV</sequence>
<proteinExistence type="predicted"/>
<dbReference type="AlphaFoldDB" id="A0ABD1Z1D2"/>